<reference evidence="2 3" key="1">
    <citation type="submission" date="2020-08" db="EMBL/GenBank/DDBJ databases">
        <title>Genomic Encyclopedia of Type Strains, Phase IV (KMG-IV): sequencing the most valuable type-strain genomes for metagenomic binning, comparative biology and taxonomic classification.</title>
        <authorList>
            <person name="Goeker M."/>
        </authorList>
    </citation>
    <scope>NUCLEOTIDE SEQUENCE [LARGE SCALE GENOMIC DNA]</scope>
    <source>
        <strain evidence="2 3">DSM 25079</strain>
    </source>
</reference>
<dbReference type="PANTHER" id="PTHR33221">
    <property type="entry name" value="WINGED HELIX-TURN-HELIX TRANSCRIPTIONAL REGULATOR, RRF2 FAMILY"/>
    <property type="match status" value="1"/>
</dbReference>
<evidence type="ECO:0000313" key="3">
    <source>
        <dbReference type="Proteomes" id="UP000549617"/>
    </source>
</evidence>
<evidence type="ECO:0000256" key="1">
    <source>
        <dbReference type="ARBA" id="ARBA00023125"/>
    </source>
</evidence>
<dbReference type="Gene3D" id="1.10.10.10">
    <property type="entry name" value="Winged helix-like DNA-binding domain superfamily/Winged helix DNA-binding domain"/>
    <property type="match status" value="1"/>
</dbReference>
<protein>
    <submittedName>
        <fullName evidence="2">Rrf2 family nitric oxide-sensitive transcriptional repressor</fullName>
    </submittedName>
</protein>
<dbReference type="Proteomes" id="UP000549617">
    <property type="component" value="Unassembled WGS sequence"/>
</dbReference>
<keyword evidence="1" id="KW-0238">DNA-binding</keyword>
<dbReference type="PANTHER" id="PTHR33221:SF4">
    <property type="entry name" value="HTH-TYPE TRANSCRIPTIONAL REPRESSOR NSRR"/>
    <property type="match status" value="1"/>
</dbReference>
<dbReference type="GO" id="GO:0005829">
    <property type="term" value="C:cytosol"/>
    <property type="evidence" value="ECO:0007669"/>
    <property type="project" value="TreeGrafter"/>
</dbReference>
<dbReference type="GO" id="GO:0003677">
    <property type="term" value="F:DNA binding"/>
    <property type="evidence" value="ECO:0007669"/>
    <property type="project" value="UniProtKB-KW"/>
</dbReference>
<proteinExistence type="predicted"/>
<dbReference type="NCBIfam" id="TIGR00738">
    <property type="entry name" value="rrf2_super"/>
    <property type="match status" value="1"/>
</dbReference>
<gene>
    <name evidence="2" type="ORF">FHS49_003044</name>
</gene>
<dbReference type="AlphaFoldDB" id="A0A7W9AK83"/>
<accession>A0A7W9AK83</accession>
<dbReference type="InterPro" id="IPR036388">
    <property type="entry name" value="WH-like_DNA-bd_sf"/>
</dbReference>
<dbReference type="PROSITE" id="PS51197">
    <property type="entry name" value="HTH_RRF2_2"/>
    <property type="match status" value="1"/>
</dbReference>
<dbReference type="EMBL" id="JACIJC010000005">
    <property type="protein sequence ID" value="MBB5687016.1"/>
    <property type="molecule type" value="Genomic_DNA"/>
</dbReference>
<dbReference type="GO" id="GO:0003700">
    <property type="term" value="F:DNA-binding transcription factor activity"/>
    <property type="evidence" value="ECO:0007669"/>
    <property type="project" value="TreeGrafter"/>
</dbReference>
<dbReference type="InterPro" id="IPR000944">
    <property type="entry name" value="Tscrpt_reg_Rrf2"/>
</dbReference>
<keyword evidence="3" id="KW-1185">Reference proteome</keyword>
<sequence>MRLTLHTDYALRVLIYLAAHEGQRCSIPAIAQGYDISRNHLMKVVHVLGRGGFIKTVRGRGGGFQLARPASEINIGAVVRHTETDLRIADCGACVIGGSCGLTGVLGQAVAGFLQVLDGFSLADIARDTKGFSELMFPRTRPDVGAPA</sequence>
<evidence type="ECO:0000313" key="2">
    <source>
        <dbReference type="EMBL" id="MBB5687016.1"/>
    </source>
</evidence>
<comment type="caution">
    <text evidence="2">The sequence shown here is derived from an EMBL/GenBank/DDBJ whole genome shotgun (WGS) entry which is preliminary data.</text>
</comment>
<dbReference type="RefSeq" id="WP_184020075.1">
    <property type="nucleotide sequence ID" value="NZ_JACIJC010000005.1"/>
</dbReference>
<organism evidence="2 3">
    <name type="scientific">Sphingobium boeckii</name>
    <dbReference type="NCBI Taxonomy" id="1082345"/>
    <lineage>
        <taxon>Bacteria</taxon>
        <taxon>Pseudomonadati</taxon>
        <taxon>Pseudomonadota</taxon>
        <taxon>Alphaproteobacteria</taxon>
        <taxon>Sphingomonadales</taxon>
        <taxon>Sphingomonadaceae</taxon>
        <taxon>Sphingobium</taxon>
    </lineage>
</organism>
<dbReference type="SUPFAM" id="SSF46785">
    <property type="entry name" value="Winged helix' DNA-binding domain"/>
    <property type="match status" value="1"/>
</dbReference>
<name>A0A7W9AK83_9SPHN</name>
<dbReference type="Pfam" id="PF02082">
    <property type="entry name" value="Rrf2"/>
    <property type="match status" value="1"/>
</dbReference>
<dbReference type="InterPro" id="IPR036390">
    <property type="entry name" value="WH_DNA-bd_sf"/>
</dbReference>